<comment type="caution">
    <text evidence="1">The sequence shown here is derived from an EMBL/GenBank/DDBJ whole genome shotgun (WGS) entry which is preliminary data.</text>
</comment>
<accession>A0A644XES3</accession>
<gene>
    <name evidence="1" type="ORF">SDC9_61094</name>
</gene>
<evidence type="ECO:0000313" key="1">
    <source>
        <dbReference type="EMBL" id="MPM14730.1"/>
    </source>
</evidence>
<dbReference type="AlphaFoldDB" id="A0A644XES3"/>
<organism evidence="1">
    <name type="scientific">bioreactor metagenome</name>
    <dbReference type="NCBI Taxonomy" id="1076179"/>
    <lineage>
        <taxon>unclassified sequences</taxon>
        <taxon>metagenomes</taxon>
        <taxon>ecological metagenomes</taxon>
    </lineage>
</organism>
<name>A0A644XES3_9ZZZZ</name>
<dbReference type="EMBL" id="VSSQ01002328">
    <property type="protein sequence ID" value="MPM14730.1"/>
    <property type="molecule type" value="Genomic_DNA"/>
</dbReference>
<protein>
    <submittedName>
        <fullName evidence="1">Uncharacterized protein</fullName>
    </submittedName>
</protein>
<proteinExistence type="predicted"/>
<reference evidence="1" key="1">
    <citation type="submission" date="2019-08" db="EMBL/GenBank/DDBJ databases">
        <authorList>
            <person name="Kucharzyk K."/>
            <person name="Murdoch R.W."/>
            <person name="Higgins S."/>
            <person name="Loffler F."/>
        </authorList>
    </citation>
    <scope>NUCLEOTIDE SEQUENCE</scope>
</reference>
<sequence length="56" mass="6574">MESELLVSITELVILNINRPELQRVQFRPAVILEDHGKTYQVFKFYRSQIAQAVIK</sequence>